<dbReference type="EMBL" id="CAVLEF010000132">
    <property type="protein sequence ID" value="CAK1551829.1"/>
    <property type="molecule type" value="Genomic_DNA"/>
</dbReference>
<name>A0AAV1JTZ9_9NEOP</name>
<proteinExistence type="inferred from homology"/>
<dbReference type="GO" id="GO:0070124">
    <property type="term" value="P:mitochondrial translational initiation"/>
    <property type="evidence" value="ECO:0007669"/>
    <property type="project" value="TreeGrafter"/>
</dbReference>
<dbReference type="PANTHER" id="PTHR10938:SF0">
    <property type="entry name" value="TRANSLATION INITIATION FACTOR IF-3, MITOCHONDRIAL"/>
    <property type="match status" value="1"/>
</dbReference>
<dbReference type="AlphaFoldDB" id="A0AAV1JTZ9"/>
<evidence type="ECO:0000256" key="5">
    <source>
        <dbReference type="SAM" id="MobiDB-lite"/>
    </source>
</evidence>
<dbReference type="SUPFAM" id="SSF55200">
    <property type="entry name" value="Translation initiation factor IF3, C-terminal domain"/>
    <property type="match status" value="1"/>
</dbReference>
<dbReference type="GO" id="GO:0005739">
    <property type="term" value="C:mitochondrion"/>
    <property type="evidence" value="ECO:0007669"/>
    <property type="project" value="TreeGrafter"/>
</dbReference>
<evidence type="ECO:0000256" key="3">
    <source>
        <dbReference type="ARBA" id="ARBA00022917"/>
    </source>
</evidence>
<gene>
    <name evidence="6" type="ORF">LNINA_LOCUS10932</name>
</gene>
<dbReference type="GO" id="GO:0032790">
    <property type="term" value="P:ribosome disassembly"/>
    <property type="evidence" value="ECO:0007669"/>
    <property type="project" value="TreeGrafter"/>
</dbReference>
<evidence type="ECO:0000256" key="1">
    <source>
        <dbReference type="ARBA" id="ARBA00005439"/>
    </source>
</evidence>
<protein>
    <recommendedName>
        <fullName evidence="8">Translation initiation factor IF-3</fullName>
    </recommendedName>
</protein>
<reference evidence="6 7" key="1">
    <citation type="submission" date="2023-11" db="EMBL/GenBank/DDBJ databases">
        <authorList>
            <person name="Okamura Y."/>
        </authorList>
    </citation>
    <scope>NUCLEOTIDE SEQUENCE [LARGE SCALE GENOMIC DNA]</scope>
</reference>
<evidence type="ECO:0000256" key="4">
    <source>
        <dbReference type="SAM" id="Coils"/>
    </source>
</evidence>
<accession>A0AAV1JTZ9</accession>
<evidence type="ECO:0000313" key="6">
    <source>
        <dbReference type="EMBL" id="CAK1551829.1"/>
    </source>
</evidence>
<keyword evidence="7" id="KW-1185">Reference proteome</keyword>
<dbReference type="Proteomes" id="UP001497472">
    <property type="component" value="Unassembled WGS sequence"/>
</dbReference>
<organism evidence="6 7">
    <name type="scientific">Leptosia nina</name>
    <dbReference type="NCBI Taxonomy" id="320188"/>
    <lineage>
        <taxon>Eukaryota</taxon>
        <taxon>Metazoa</taxon>
        <taxon>Ecdysozoa</taxon>
        <taxon>Arthropoda</taxon>
        <taxon>Hexapoda</taxon>
        <taxon>Insecta</taxon>
        <taxon>Pterygota</taxon>
        <taxon>Neoptera</taxon>
        <taxon>Endopterygota</taxon>
        <taxon>Lepidoptera</taxon>
        <taxon>Glossata</taxon>
        <taxon>Ditrysia</taxon>
        <taxon>Papilionoidea</taxon>
        <taxon>Pieridae</taxon>
        <taxon>Pierinae</taxon>
        <taxon>Leptosia</taxon>
    </lineage>
</organism>
<dbReference type="InterPro" id="IPR001288">
    <property type="entry name" value="Translation_initiation_fac_3"/>
</dbReference>
<feature type="compositionally biased region" description="Low complexity" evidence="5">
    <location>
        <begin position="176"/>
        <end position="196"/>
    </location>
</feature>
<keyword evidence="2" id="KW-0396">Initiation factor</keyword>
<keyword evidence="4" id="KW-0175">Coiled coil</keyword>
<comment type="similarity">
    <text evidence="1">Belongs to the IF-3 family.</text>
</comment>
<feature type="region of interest" description="Disordered" evidence="5">
    <location>
        <begin position="173"/>
        <end position="196"/>
    </location>
</feature>
<dbReference type="GO" id="GO:0003743">
    <property type="term" value="F:translation initiation factor activity"/>
    <property type="evidence" value="ECO:0007669"/>
    <property type="project" value="UniProtKB-KW"/>
</dbReference>
<dbReference type="InterPro" id="IPR036788">
    <property type="entry name" value="T_IF-3_C_sf"/>
</dbReference>
<comment type="caution">
    <text evidence="6">The sequence shown here is derived from an EMBL/GenBank/DDBJ whole genome shotgun (WGS) entry which is preliminary data.</text>
</comment>
<evidence type="ECO:0000256" key="2">
    <source>
        <dbReference type="ARBA" id="ARBA00022540"/>
    </source>
</evidence>
<dbReference type="Gene3D" id="3.30.110.10">
    <property type="entry name" value="Translation initiation factor 3 (IF-3), C-terminal domain"/>
    <property type="match status" value="1"/>
</dbReference>
<dbReference type="GO" id="GO:0043022">
    <property type="term" value="F:ribosome binding"/>
    <property type="evidence" value="ECO:0007669"/>
    <property type="project" value="TreeGrafter"/>
</dbReference>
<keyword evidence="3" id="KW-0648">Protein biosynthesis</keyword>
<dbReference type="PANTHER" id="PTHR10938">
    <property type="entry name" value="TRANSLATION INITIATION FACTOR IF-3"/>
    <property type="match status" value="1"/>
</dbReference>
<feature type="coiled-coil region" evidence="4">
    <location>
        <begin position="66"/>
        <end position="93"/>
    </location>
</feature>
<evidence type="ECO:0000313" key="7">
    <source>
        <dbReference type="Proteomes" id="UP001497472"/>
    </source>
</evidence>
<sequence length="196" mass="22352">MKISADGKNIPKKKVIEARITLIGTDNSVTITDLKSAQNLSARRELKLVKIQDEDSKTRRPVYKFMTNAEYHEEELSRRKEKLEAKQNNLIKGQKLLTLSSKIAEHDLMTRIKNIGKLLDKQYEVRVIISGDEREDNPSFERIYSVMEKNLQSCGTIVQKRQKGSTLRFNLLPMRKNSSSSKNPSSNKNSNSDGAI</sequence>
<evidence type="ECO:0008006" key="8">
    <source>
        <dbReference type="Google" id="ProtNLM"/>
    </source>
</evidence>